<dbReference type="Proteomes" id="UP001196873">
    <property type="component" value="Unassembled WGS sequence"/>
</dbReference>
<keyword evidence="1 4" id="KW-0456">Lyase</keyword>
<keyword evidence="2" id="KW-0732">Signal</keyword>
<dbReference type="GO" id="GO:0005576">
    <property type="term" value="C:extracellular region"/>
    <property type="evidence" value="ECO:0007669"/>
    <property type="project" value="UniProtKB-SubCell"/>
</dbReference>
<evidence type="ECO:0000313" key="4">
    <source>
        <dbReference type="EMBL" id="MBW4865048.1"/>
    </source>
</evidence>
<dbReference type="InterPro" id="IPR045032">
    <property type="entry name" value="PEL"/>
</dbReference>
<evidence type="ECO:0000259" key="3">
    <source>
        <dbReference type="SMART" id="SM00656"/>
    </source>
</evidence>
<protein>
    <submittedName>
        <fullName evidence="4">Pectate lyase</fullName>
    </submittedName>
</protein>
<feature type="chain" id="PRO_5043431035" evidence="2">
    <location>
        <begin position="25"/>
        <end position="782"/>
    </location>
</feature>
<reference evidence="4" key="1">
    <citation type="submission" date="2021-07" db="EMBL/GenBank/DDBJ databases">
        <title>Genomic diversity and antimicrobial resistance of Prevotella spp. isolated from chronic lung disease airways.</title>
        <authorList>
            <person name="Webb K.A."/>
            <person name="Olagoke O.S."/>
            <person name="Baird T."/>
            <person name="Neill J."/>
            <person name="Pham A."/>
            <person name="Wells T.J."/>
            <person name="Ramsay K.A."/>
            <person name="Bell S.C."/>
            <person name="Sarovich D.S."/>
            <person name="Price E.P."/>
        </authorList>
    </citation>
    <scope>NUCLEOTIDE SEQUENCE</scope>
    <source>
        <strain evidence="4">SCHI0047.S.3</strain>
    </source>
</reference>
<dbReference type="EMBL" id="JAHXRF010000003">
    <property type="protein sequence ID" value="MBW4865048.1"/>
    <property type="molecule type" value="Genomic_DNA"/>
</dbReference>
<comment type="similarity">
    <text evidence="1">Belongs to the polysaccharide lyase 1 family.</text>
</comment>
<keyword evidence="1" id="KW-0964">Secreted</keyword>
<evidence type="ECO:0000256" key="1">
    <source>
        <dbReference type="RuleBase" id="RU361173"/>
    </source>
</evidence>
<sequence length="782" mass="85455">MKRLFYKSILLSLLLAWTSMGSYAQSWDFSSIPTSDEENLKSDIENWKYDSAKKRYSYNQVITDGELMANKQMLTMMQGLHFTTKTADKIRIDAGKELQLNGKDVVLTIVGLKAGQQVTIVYASASKKEARTLSPSNLSDIKGFEKVNGANKHTGTGTVTANGSVTFTTTDGGINIYSLKLTGSSSDNKKEEPGGTLSADHSVAFSTTQNQAIITTNKGETKYYNTQELSDISLDDDNEKVSVNGPSFSDVYTHLVTNIVFSKAAEQGKGGEIVDKGVTITEAKGWLESAYAKWKPVNGAQTYQVYVKGGQYEGYTKIDKELIRAYSDYIRADIPGLKEGTYALKVAAVKDGVEYLSSEVTDLQVKNYSREGFAHKGFSGVGAYNNDGTLKSGAVVIYVNKDNAKTVSAQLSSGKFTGLQAILNAYQKGNVTTPLAIRVLGLIKTGQTDTFESSEEGIQIKGRKANSELNITIEGIGEDATIHGFGFLVRNAKSVEFRNLGIMRAMDDGISLDTDNSNIWVHHIDVFYGKAGSGDHAKGDGAIDVKSNSRFITIDHCHFWDTGKSSMCGMKNETGPNYITYHHNWFDHSDSRHARIRTMSVHLWNNFYDGCAKYGIGATMGASVFSERNYFRATKDPILISKQGTDRKGTGTFSGEAGGMVKEFGSLFTEQGAGSNYTPITYAADNKSFDFYQVATREEQVPSSVKSLEGGNTYNNFDTNASLMYSYTPDATVDVPSQVTGYYGAGRLNHGSLQFKFNNAIEDSNYAPIPALESLLDNYTGE</sequence>
<keyword evidence="1" id="KW-0119">Carbohydrate metabolism</keyword>
<dbReference type="SMART" id="SM00656">
    <property type="entry name" value="Amb_all"/>
    <property type="match status" value="1"/>
</dbReference>
<feature type="domain" description="Pectate lyase" evidence="3">
    <location>
        <begin position="438"/>
        <end position="637"/>
    </location>
</feature>
<comment type="caution">
    <text evidence="4">The sequence shown here is derived from an EMBL/GenBank/DDBJ whole genome shotgun (WGS) entry which is preliminary data.</text>
</comment>
<dbReference type="GO" id="GO:0030570">
    <property type="term" value="F:pectate lyase activity"/>
    <property type="evidence" value="ECO:0007669"/>
    <property type="project" value="InterPro"/>
</dbReference>
<dbReference type="PANTHER" id="PTHR31683">
    <property type="entry name" value="PECTATE LYASE 18-RELATED"/>
    <property type="match status" value="1"/>
</dbReference>
<dbReference type="RefSeq" id="WP_219425280.1">
    <property type="nucleotide sequence ID" value="NZ_JAHXQY010000003.1"/>
</dbReference>
<proteinExistence type="inferred from homology"/>
<feature type="signal peptide" evidence="2">
    <location>
        <begin position="1"/>
        <end position="24"/>
    </location>
</feature>
<gene>
    <name evidence="4" type="ORF">KZY68_03215</name>
</gene>
<comment type="subcellular location">
    <subcellularLocation>
        <location evidence="1">Secreted</location>
    </subcellularLocation>
</comment>
<dbReference type="GO" id="GO:0000272">
    <property type="term" value="P:polysaccharide catabolic process"/>
    <property type="evidence" value="ECO:0007669"/>
    <property type="project" value="UniProtKB-KW"/>
</dbReference>
<evidence type="ECO:0000313" key="5">
    <source>
        <dbReference type="Proteomes" id="UP001196873"/>
    </source>
</evidence>
<dbReference type="PANTHER" id="PTHR31683:SF18">
    <property type="entry name" value="PECTATE LYASE 21-RELATED"/>
    <property type="match status" value="1"/>
</dbReference>
<name>A0AAW4NQB8_9BACT</name>
<accession>A0AAW4NQB8</accession>
<evidence type="ECO:0000256" key="2">
    <source>
        <dbReference type="SAM" id="SignalP"/>
    </source>
</evidence>
<dbReference type="InterPro" id="IPR002022">
    <property type="entry name" value="Pec_lyase"/>
</dbReference>
<keyword evidence="1" id="KW-0624">Polysaccharide degradation</keyword>
<dbReference type="AlphaFoldDB" id="A0AAW4NQB8"/>
<dbReference type="Pfam" id="PF00544">
    <property type="entry name" value="Pectate_lyase_4"/>
    <property type="match status" value="1"/>
</dbReference>
<organism evidence="4 5">
    <name type="scientific">Segatella salivae</name>
    <dbReference type="NCBI Taxonomy" id="228604"/>
    <lineage>
        <taxon>Bacteria</taxon>
        <taxon>Pseudomonadati</taxon>
        <taxon>Bacteroidota</taxon>
        <taxon>Bacteroidia</taxon>
        <taxon>Bacteroidales</taxon>
        <taxon>Prevotellaceae</taxon>
        <taxon>Segatella</taxon>
    </lineage>
</organism>